<dbReference type="RefSeq" id="WP_216515580.1">
    <property type="nucleotide sequence ID" value="NZ_JAHLPM010000001.1"/>
</dbReference>
<evidence type="ECO:0000313" key="1">
    <source>
        <dbReference type="EMBL" id="MBU5436398.1"/>
    </source>
</evidence>
<organism evidence="1 2">
    <name type="scientific">Tissierella simiarum</name>
    <dbReference type="NCBI Taxonomy" id="2841534"/>
    <lineage>
        <taxon>Bacteria</taxon>
        <taxon>Bacillati</taxon>
        <taxon>Bacillota</taxon>
        <taxon>Tissierellia</taxon>
        <taxon>Tissierellales</taxon>
        <taxon>Tissierellaceae</taxon>
        <taxon>Tissierella</taxon>
    </lineage>
</organism>
<evidence type="ECO:0000313" key="2">
    <source>
        <dbReference type="Proteomes" id="UP000749471"/>
    </source>
</evidence>
<dbReference type="EMBL" id="JAHLPM010000001">
    <property type="protein sequence ID" value="MBU5436398.1"/>
    <property type="molecule type" value="Genomic_DNA"/>
</dbReference>
<proteinExistence type="predicted"/>
<protein>
    <submittedName>
        <fullName evidence="1">Uncharacterized protein</fullName>
    </submittedName>
</protein>
<name>A0ABS6E0G9_9FIRM</name>
<reference evidence="1 2" key="1">
    <citation type="submission" date="2021-06" db="EMBL/GenBank/DDBJ databases">
        <authorList>
            <person name="Sun Q."/>
            <person name="Li D."/>
        </authorList>
    </citation>
    <scope>NUCLEOTIDE SEQUENCE [LARGE SCALE GENOMIC DNA]</scope>
    <source>
        <strain evidence="1 2">MSJ-40</strain>
    </source>
</reference>
<gene>
    <name evidence="1" type="ORF">KQI42_00145</name>
</gene>
<dbReference type="Proteomes" id="UP000749471">
    <property type="component" value="Unassembled WGS sequence"/>
</dbReference>
<accession>A0ABS6E0G9</accession>
<keyword evidence="2" id="KW-1185">Reference proteome</keyword>
<comment type="caution">
    <text evidence="1">The sequence shown here is derived from an EMBL/GenBank/DDBJ whole genome shotgun (WGS) entry which is preliminary data.</text>
</comment>
<sequence length="56" mass="6611">MDRTDKIYYSVIRQLYCYDNKHNCARYIVGDALGEEKIPDDLLPEELAKAYKIINK</sequence>